<keyword evidence="2" id="KW-0862">Zinc</keyword>
<dbReference type="PANTHER" id="PTHR37534">
    <property type="entry name" value="TRANSCRIPTIONAL ACTIVATOR PROTEIN UGA3"/>
    <property type="match status" value="1"/>
</dbReference>
<name>A0AAJ0H725_9PEZI</name>
<keyword evidence="6" id="KW-0539">Nucleus</keyword>
<evidence type="ECO:0000256" key="5">
    <source>
        <dbReference type="ARBA" id="ARBA00023163"/>
    </source>
</evidence>
<sequence length="499" mass="56187">MEQPRKRHCWECRRRCLVCDSTRPACKRCSASGTACPGYNESKPARLRWLAPGRVTSRTRRLKGAPSLQIEGSSGETAPAATALIPPQTNHVAIPRFEMRTEACDLVQAVEYFNTCIYQELLPMHELGPNPYIYSISPAHVQRAIEYPDYMRLSMVCMALSHRLSRTRNDTQSNALNETFYRYRGIVIRSISQDIALEERHTSDAVLAGVMFLLLADVQHGASPHWRCHLEGLQRLLAIRGGLRALITSRPLGALIRCFIFISVIGNTTCPASDLAMADLHLADLDIIINCYSGEFLPFQMCPPPLFADIIRINHLRMRAKTFEHADAEDLLSRACGVLERIRDYSPREWAESKPWSTEDWLLVGRIYRATAALYCILSLQSVSLLPRTPFLRESCTRHGQDLHALLGQGLPSPRTKRFMIWPLVVLGVEAVHGGATMRAFVEKELPEISHHVGTHVPLTAKRVLQRFWASGETSWDACFDRPFAFATQISVDASQIMP</sequence>
<evidence type="ECO:0000256" key="2">
    <source>
        <dbReference type="ARBA" id="ARBA00022833"/>
    </source>
</evidence>
<dbReference type="PROSITE" id="PS50048">
    <property type="entry name" value="ZN2_CY6_FUNGAL_2"/>
    <property type="match status" value="1"/>
</dbReference>
<dbReference type="GO" id="GO:0005634">
    <property type="term" value="C:nucleus"/>
    <property type="evidence" value="ECO:0007669"/>
    <property type="project" value="UniProtKB-SubCell"/>
</dbReference>
<proteinExistence type="predicted"/>
<accession>A0AAJ0H725</accession>
<dbReference type="InterPro" id="IPR021858">
    <property type="entry name" value="Fun_TF"/>
</dbReference>
<protein>
    <submittedName>
        <fullName evidence="8">C6 finger domain protein</fullName>
    </submittedName>
</protein>
<comment type="caution">
    <text evidence="8">The sequence shown here is derived from an EMBL/GenBank/DDBJ whole genome shotgun (WGS) entry which is preliminary data.</text>
</comment>
<keyword evidence="9" id="KW-1185">Reference proteome</keyword>
<evidence type="ECO:0000259" key="7">
    <source>
        <dbReference type="PROSITE" id="PS50048"/>
    </source>
</evidence>
<gene>
    <name evidence="8" type="ORF">B0T25DRAFT_594248</name>
</gene>
<dbReference type="GO" id="GO:0008270">
    <property type="term" value="F:zinc ion binding"/>
    <property type="evidence" value="ECO:0007669"/>
    <property type="project" value="InterPro"/>
</dbReference>
<dbReference type="GO" id="GO:0000976">
    <property type="term" value="F:transcription cis-regulatory region binding"/>
    <property type="evidence" value="ECO:0007669"/>
    <property type="project" value="TreeGrafter"/>
</dbReference>
<evidence type="ECO:0000256" key="3">
    <source>
        <dbReference type="ARBA" id="ARBA00023015"/>
    </source>
</evidence>
<dbReference type="Pfam" id="PF11951">
    <property type="entry name" value="Fungal_trans_2"/>
    <property type="match status" value="1"/>
</dbReference>
<dbReference type="InterPro" id="IPR001138">
    <property type="entry name" value="Zn2Cys6_DnaBD"/>
</dbReference>
<dbReference type="AlphaFoldDB" id="A0AAJ0H725"/>
<dbReference type="PANTHER" id="PTHR37534:SF48">
    <property type="entry name" value="FINGER DOMAIN PROTEIN, PUTATIVE-RELATED"/>
    <property type="match status" value="1"/>
</dbReference>
<dbReference type="CDD" id="cd00067">
    <property type="entry name" value="GAL4"/>
    <property type="match status" value="1"/>
</dbReference>
<reference evidence="8" key="1">
    <citation type="journal article" date="2023" name="Mol. Phylogenet. Evol.">
        <title>Genome-scale phylogeny and comparative genomics of the fungal order Sordariales.</title>
        <authorList>
            <person name="Hensen N."/>
            <person name="Bonometti L."/>
            <person name="Westerberg I."/>
            <person name="Brannstrom I.O."/>
            <person name="Guillou S."/>
            <person name="Cros-Aarteil S."/>
            <person name="Calhoun S."/>
            <person name="Haridas S."/>
            <person name="Kuo A."/>
            <person name="Mondo S."/>
            <person name="Pangilinan J."/>
            <person name="Riley R."/>
            <person name="LaButti K."/>
            <person name="Andreopoulos B."/>
            <person name="Lipzen A."/>
            <person name="Chen C."/>
            <person name="Yan M."/>
            <person name="Daum C."/>
            <person name="Ng V."/>
            <person name="Clum A."/>
            <person name="Steindorff A."/>
            <person name="Ohm R.A."/>
            <person name="Martin F."/>
            <person name="Silar P."/>
            <person name="Natvig D.O."/>
            <person name="Lalanne C."/>
            <person name="Gautier V."/>
            <person name="Ament-Velasquez S.L."/>
            <person name="Kruys A."/>
            <person name="Hutchinson M.I."/>
            <person name="Powell A.J."/>
            <person name="Barry K."/>
            <person name="Miller A.N."/>
            <person name="Grigoriev I.V."/>
            <person name="Debuchy R."/>
            <person name="Gladieux P."/>
            <person name="Hiltunen Thoren M."/>
            <person name="Johannesson H."/>
        </authorList>
    </citation>
    <scope>NUCLEOTIDE SEQUENCE</scope>
    <source>
        <strain evidence="8">CBS 955.72</strain>
    </source>
</reference>
<dbReference type="GO" id="GO:0045944">
    <property type="term" value="P:positive regulation of transcription by RNA polymerase II"/>
    <property type="evidence" value="ECO:0007669"/>
    <property type="project" value="TreeGrafter"/>
</dbReference>
<evidence type="ECO:0000256" key="6">
    <source>
        <dbReference type="ARBA" id="ARBA00023242"/>
    </source>
</evidence>
<evidence type="ECO:0000256" key="1">
    <source>
        <dbReference type="ARBA" id="ARBA00004123"/>
    </source>
</evidence>
<keyword evidence="3" id="KW-0805">Transcription regulation</keyword>
<evidence type="ECO:0000313" key="8">
    <source>
        <dbReference type="EMBL" id="KAK3341851.1"/>
    </source>
</evidence>
<feature type="domain" description="Zn(2)-C6 fungal-type" evidence="7">
    <location>
        <begin position="8"/>
        <end position="36"/>
    </location>
</feature>
<keyword evidence="4" id="KW-0238">DNA-binding</keyword>
<comment type="subcellular location">
    <subcellularLocation>
        <location evidence="1">Nucleus</location>
    </subcellularLocation>
</comment>
<reference evidence="8" key="2">
    <citation type="submission" date="2023-06" db="EMBL/GenBank/DDBJ databases">
        <authorList>
            <consortium name="Lawrence Berkeley National Laboratory"/>
            <person name="Haridas S."/>
            <person name="Hensen N."/>
            <person name="Bonometti L."/>
            <person name="Westerberg I."/>
            <person name="Brannstrom I.O."/>
            <person name="Guillou S."/>
            <person name="Cros-Aarteil S."/>
            <person name="Calhoun S."/>
            <person name="Kuo A."/>
            <person name="Mondo S."/>
            <person name="Pangilinan J."/>
            <person name="Riley R."/>
            <person name="Labutti K."/>
            <person name="Andreopoulos B."/>
            <person name="Lipzen A."/>
            <person name="Chen C."/>
            <person name="Yanf M."/>
            <person name="Daum C."/>
            <person name="Ng V."/>
            <person name="Clum A."/>
            <person name="Steindorff A."/>
            <person name="Ohm R."/>
            <person name="Martin F."/>
            <person name="Silar P."/>
            <person name="Natvig D."/>
            <person name="Lalanne C."/>
            <person name="Gautier V."/>
            <person name="Ament-Velasquez S.L."/>
            <person name="Kruys A."/>
            <person name="Hutchinson M.I."/>
            <person name="Powell A.J."/>
            <person name="Barry K."/>
            <person name="Miller A.N."/>
            <person name="Grigoriev I.V."/>
            <person name="Debuchy R."/>
            <person name="Gladieux P."/>
            <person name="Thoren M.H."/>
            <person name="Johannesson H."/>
        </authorList>
    </citation>
    <scope>NUCLEOTIDE SEQUENCE</scope>
    <source>
        <strain evidence="8">CBS 955.72</strain>
    </source>
</reference>
<dbReference type="EMBL" id="JAUIQD010000008">
    <property type="protein sequence ID" value="KAK3341851.1"/>
    <property type="molecule type" value="Genomic_DNA"/>
</dbReference>
<evidence type="ECO:0000313" key="9">
    <source>
        <dbReference type="Proteomes" id="UP001275084"/>
    </source>
</evidence>
<evidence type="ECO:0000256" key="4">
    <source>
        <dbReference type="ARBA" id="ARBA00023125"/>
    </source>
</evidence>
<dbReference type="Proteomes" id="UP001275084">
    <property type="component" value="Unassembled WGS sequence"/>
</dbReference>
<organism evidence="8 9">
    <name type="scientific">Lasiosphaeria hispida</name>
    <dbReference type="NCBI Taxonomy" id="260671"/>
    <lineage>
        <taxon>Eukaryota</taxon>
        <taxon>Fungi</taxon>
        <taxon>Dikarya</taxon>
        <taxon>Ascomycota</taxon>
        <taxon>Pezizomycotina</taxon>
        <taxon>Sordariomycetes</taxon>
        <taxon>Sordariomycetidae</taxon>
        <taxon>Sordariales</taxon>
        <taxon>Lasiosphaeriaceae</taxon>
        <taxon>Lasiosphaeria</taxon>
    </lineage>
</organism>
<dbReference type="GO" id="GO:0000981">
    <property type="term" value="F:DNA-binding transcription factor activity, RNA polymerase II-specific"/>
    <property type="evidence" value="ECO:0007669"/>
    <property type="project" value="InterPro"/>
</dbReference>
<keyword evidence="5" id="KW-0804">Transcription</keyword>